<feature type="repeat" description="ANK" evidence="1">
    <location>
        <begin position="536"/>
        <end position="568"/>
    </location>
</feature>
<dbReference type="EMBL" id="FQXG01000001">
    <property type="protein sequence ID" value="SHG82047.1"/>
    <property type="molecule type" value="Genomic_DNA"/>
</dbReference>
<dbReference type="PROSITE" id="PS51257">
    <property type="entry name" value="PROKAR_LIPOPROTEIN"/>
    <property type="match status" value="1"/>
</dbReference>
<keyword evidence="1" id="KW-0040">ANK repeat</keyword>
<evidence type="ECO:0000256" key="2">
    <source>
        <dbReference type="SAM" id="SignalP"/>
    </source>
</evidence>
<evidence type="ECO:0000313" key="3">
    <source>
        <dbReference type="EMBL" id="SHG82047.1"/>
    </source>
</evidence>
<dbReference type="InterPro" id="IPR036770">
    <property type="entry name" value="Ankyrin_rpt-contain_sf"/>
</dbReference>
<feature type="chain" id="PRO_5009912462" evidence="2">
    <location>
        <begin position="22"/>
        <end position="598"/>
    </location>
</feature>
<dbReference type="OrthoDB" id="671583at2"/>
<dbReference type="SUPFAM" id="SSF48403">
    <property type="entry name" value="Ankyrin repeat"/>
    <property type="match status" value="2"/>
</dbReference>
<reference evidence="4" key="1">
    <citation type="submission" date="2016-11" db="EMBL/GenBank/DDBJ databases">
        <authorList>
            <person name="Varghese N."/>
            <person name="Submissions S."/>
        </authorList>
    </citation>
    <scope>NUCLEOTIDE SEQUENCE [LARGE SCALE GENOMIC DNA]</scope>
    <source>
        <strain evidence="4">DSM 16917</strain>
    </source>
</reference>
<feature type="repeat" description="ANK" evidence="1">
    <location>
        <begin position="353"/>
        <end position="385"/>
    </location>
</feature>
<gene>
    <name evidence="3" type="ORF">SAMN02745129_0822</name>
</gene>
<dbReference type="Pfam" id="PF13857">
    <property type="entry name" value="Ank_5"/>
    <property type="match status" value="1"/>
</dbReference>
<dbReference type="Proteomes" id="UP000184268">
    <property type="component" value="Unassembled WGS sequence"/>
</dbReference>
<protein>
    <submittedName>
        <fullName evidence="3">Ankyrin repeat</fullName>
    </submittedName>
</protein>
<dbReference type="AlphaFoldDB" id="A0A1M5MXV5"/>
<dbReference type="Gene3D" id="1.25.40.20">
    <property type="entry name" value="Ankyrin repeat-containing domain"/>
    <property type="match status" value="5"/>
</dbReference>
<evidence type="ECO:0000256" key="1">
    <source>
        <dbReference type="PROSITE-ProRule" id="PRU00023"/>
    </source>
</evidence>
<keyword evidence="2" id="KW-0732">Signal</keyword>
<dbReference type="PANTHER" id="PTHR24118:SF100">
    <property type="entry name" value="FYVE-TYPE DOMAIN-CONTAINING PROTEIN"/>
    <property type="match status" value="1"/>
</dbReference>
<proteinExistence type="predicted"/>
<feature type="signal peptide" evidence="2">
    <location>
        <begin position="1"/>
        <end position="21"/>
    </location>
</feature>
<feature type="repeat" description="ANK" evidence="1">
    <location>
        <begin position="52"/>
        <end position="84"/>
    </location>
</feature>
<dbReference type="Pfam" id="PF00023">
    <property type="entry name" value="Ank"/>
    <property type="match status" value="1"/>
</dbReference>
<feature type="repeat" description="ANK" evidence="1">
    <location>
        <begin position="178"/>
        <end position="210"/>
    </location>
</feature>
<dbReference type="InterPro" id="IPR002110">
    <property type="entry name" value="Ankyrin_rpt"/>
</dbReference>
<organism evidence="3 4">
    <name type="scientific">Ferrimonas marina</name>
    <dbReference type="NCBI Taxonomy" id="299255"/>
    <lineage>
        <taxon>Bacteria</taxon>
        <taxon>Pseudomonadati</taxon>
        <taxon>Pseudomonadota</taxon>
        <taxon>Gammaproteobacteria</taxon>
        <taxon>Alteromonadales</taxon>
        <taxon>Ferrimonadaceae</taxon>
        <taxon>Ferrimonas</taxon>
    </lineage>
</organism>
<dbReference type="PROSITE" id="PS50088">
    <property type="entry name" value="ANK_REPEAT"/>
    <property type="match status" value="6"/>
</dbReference>
<dbReference type="Pfam" id="PF12796">
    <property type="entry name" value="Ank_2"/>
    <property type="match status" value="3"/>
</dbReference>
<dbReference type="STRING" id="299255.SAMN02745129_0822"/>
<sequence>MAKTWWLAAALSFGLTGCGNAEQQRLAMAVTQGDLVAIQASELSGSEVLNAAGETGLHLAVQQGNAEALQLLMATSHNLDRADAAGRTPLALALQSQVELVIPLLQNGADPYAGVAPHGTMALGLAHRDARIQSWFAQRRAQDEPRHQAALTALLAGDIDALEVLRTEGLQLDSTDLHGASWLHRTVQAQQAASLDWLLKQGADPTQTDHKDRVPLVLALSQSDNLKRDPLLKTFRRHPATLEAPNQQGQTPLMVAAELNDGAEALRWANWLLDSKVALSARDRGGQTALHLALENNHHQLAGRLLAKGAQVNPADRLGQTPLLAALAAHRLDDGLISKLIRQTQALDQQNYQGQTALALAVSRSRPDWVAQLLQRGANPAIGSRDLSLLHLAAQGLDPELGHAGSDWKNREVVAQLAGRGLALDAQTHDGFSPLMLAVQHRYPETAKQLLQLGADPNLISRYDVTALKRALELQQDDLALALLEQGADPNLAGSQQVTALHVLAQSSDLPAADTEQLISALVAAGADPNATTRPQRFTPLHLAVYGRNAVMVESLLVQGADPHQRDADGHSALALAQRQGNEALLALLQNAAIVAMQ</sequence>
<accession>A0A1M5MXV5</accession>
<dbReference type="RefSeq" id="WP_067654272.1">
    <property type="nucleotide sequence ID" value="NZ_FQXG01000001.1"/>
</dbReference>
<feature type="repeat" description="ANK" evidence="1">
    <location>
        <begin position="285"/>
        <end position="317"/>
    </location>
</feature>
<keyword evidence="4" id="KW-1185">Reference proteome</keyword>
<dbReference type="PANTHER" id="PTHR24118">
    <property type="entry name" value="POTE ANKYRIN DOMAIN"/>
    <property type="match status" value="1"/>
</dbReference>
<name>A0A1M5MXV5_9GAMM</name>
<dbReference type="PRINTS" id="PR01415">
    <property type="entry name" value="ANKYRIN"/>
</dbReference>
<dbReference type="PROSITE" id="PS50297">
    <property type="entry name" value="ANK_REP_REGION"/>
    <property type="match status" value="4"/>
</dbReference>
<feature type="repeat" description="ANK" evidence="1">
    <location>
        <begin position="430"/>
        <end position="462"/>
    </location>
</feature>
<dbReference type="SMART" id="SM00248">
    <property type="entry name" value="ANK"/>
    <property type="match status" value="12"/>
</dbReference>
<evidence type="ECO:0000313" key="4">
    <source>
        <dbReference type="Proteomes" id="UP000184268"/>
    </source>
</evidence>